<feature type="signal peptide" evidence="1">
    <location>
        <begin position="1"/>
        <end position="20"/>
    </location>
</feature>
<dbReference type="Pfam" id="PF13568">
    <property type="entry name" value="OMP_b-brl_2"/>
    <property type="match status" value="1"/>
</dbReference>
<dbReference type="RefSeq" id="WP_115169965.1">
    <property type="nucleotide sequence ID" value="NZ_JBPFQB010000001.1"/>
</dbReference>
<proteinExistence type="predicted"/>
<dbReference type="InterPro" id="IPR025665">
    <property type="entry name" value="Beta-barrel_OMP_2"/>
</dbReference>
<evidence type="ECO:0000259" key="2">
    <source>
        <dbReference type="Pfam" id="PF13568"/>
    </source>
</evidence>
<organism evidence="3 4">
    <name type="scientific">Sphingobacterium spiritivorum</name>
    <name type="common">Flavobacterium spiritivorum</name>
    <dbReference type="NCBI Taxonomy" id="258"/>
    <lineage>
        <taxon>Bacteria</taxon>
        <taxon>Pseudomonadati</taxon>
        <taxon>Bacteroidota</taxon>
        <taxon>Sphingobacteriia</taxon>
        <taxon>Sphingobacteriales</taxon>
        <taxon>Sphingobacteriaceae</taxon>
        <taxon>Sphingobacterium</taxon>
    </lineage>
</organism>
<evidence type="ECO:0000313" key="3">
    <source>
        <dbReference type="EMBL" id="SUJ09015.1"/>
    </source>
</evidence>
<reference evidence="3 4" key="1">
    <citation type="submission" date="2018-06" db="EMBL/GenBank/DDBJ databases">
        <authorList>
            <consortium name="Pathogen Informatics"/>
            <person name="Doyle S."/>
        </authorList>
    </citation>
    <scope>NUCLEOTIDE SEQUENCE [LARGE SCALE GENOMIC DNA]</scope>
    <source>
        <strain evidence="3 4">NCTC11388</strain>
    </source>
</reference>
<keyword evidence="1" id="KW-0732">Signal</keyword>
<dbReference type="EMBL" id="UGYW01000002">
    <property type="protein sequence ID" value="SUJ09015.1"/>
    <property type="molecule type" value="Genomic_DNA"/>
</dbReference>
<gene>
    <name evidence="3" type="ORF">NCTC11388_01945</name>
</gene>
<sequence>MKKFILSLVASMMLIVSANAQLIPSLKFGVKGALNFSSLKSEGKWLNSDTKTGYQAGLWARVGAAGFHVQPEAYFTGKKIKGEYQTENGSTETGTFDLTTIDVPVLLGTRVGLGPIGVRFQAGPVFAFKVSEGGSLSKYTDFANYKKASTGIIGGIGADISKFTVDLRYEHGLSSLSDNKDKIKMWSIGVGYNFL</sequence>
<evidence type="ECO:0000313" key="4">
    <source>
        <dbReference type="Proteomes" id="UP000254893"/>
    </source>
</evidence>
<feature type="chain" id="PRO_5016822323" description="Outer membrane protein beta-barrel domain-containing protein" evidence="1">
    <location>
        <begin position="21"/>
        <end position="195"/>
    </location>
</feature>
<evidence type="ECO:0000256" key="1">
    <source>
        <dbReference type="SAM" id="SignalP"/>
    </source>
</evidence>
<protein>
    <recommendedName>
        <fullName evidence="2">Outer membrane protein beta-barrel domain-containing protein</fullName>
    </recommendedName>
</protein>
<accession>A0A380BXP3</accession>
<dbReference type="AlphaFoldDB" id="A0A380BXP3"/>
<dbReference type="Proteomes" id="UP000254893">
    <property type="component" value="Unassembled WGS sequence"/>
</dbReference>
<name>A0A380BXP3_SPHSI</name>
<feature type="domain" description="Outer membrane protein beta-barrel" evidence="2">
    <location>
        <begin position="20"/>
        <end position="176"/>
    </location>
</feature>